<evidence type="ECO:0000256" key="3">
    <source>
        <dbReference type="ARBA" id="ARBA00023027"/>
    </source>
</evidence>
<dbReference type="InterPro" id="IPR029753">
    <property type="entry name" value="D-isomer_DH_CS"/>
</dbReference>
<evidence type="ECO:0000259" key="6">
    <source>
        <dbReference type="Pfam" id="PF02826"/>
    </source>
</evidence>
<dbReference type="InterPro" id="IPR006139">
    <property type="entry name" value="D-isomer_2_OHA_DH_cat_dom"/>
</dbReference>
<dbReference type="GO" id="GO:0016616">
    <property type="term" value="F:oxidoreductase activity, acting on the CH-OH group of donors, NAD or NADP as acceptor"/>
    <property type="evidence" value="ECO:0007669"/>
    <property type="project" value="InterPro"/>
</dbReference>
<dbReference type="Proteomes" id="UP000230790">
    <property type="component" value="Unassembled WGS sequence"/>
</dbReference>
<evidence type="ECO:0000256" key="2">
    <source>
        <dbReference type="ARBA" id="ARBA00023002"/>
    </source>
</evidence>
<dbReference type="CDD" id="cd12173">
    <property type="entry name" value="PGDH_4"/>
    <property type="match status" value="1"/>
</dbReference>
<dbReference type="Pfam" id="PF02826">
    <property type="entry name" value="2-Hacid_dh_C"/>
    <property type="match status" value="1"/>
</dbReference>
<evidence type="ECO:0000259" key="5">
    <source>
        <dbReference type="Pfam" id="PF00389"/>
    </source>
</evidence>
<organism evidence="7 8">
    <name type="scientific">Candidatus Thermofonsia Clade 3 bacterium</name>
    <dbReference type="NCBI Taxonomy" id="2364212"/>
    <lineage>
        <taxon>Bacteria</taxon>
        <taxon>Bacillati</taxon>
        <taxon>Chloroflexota</taxon>
        <taxon>Candidatus Thermofontia</taxon>
        <taxon>Candidatus Thermofonsia Clade 3</taxon>
    </lineage>
</organism>
<keyword evidence="2 4" id="KW-0560">Oxidoreductase</keyword>
<reference evidence="7 8" key="1">
    <citation type="submission" date="2017-11" db="EMBL/GenBank/DDBJ databases">
        <title>Evolution of Phototrophy in the Chloroflexi Phylum Driven by Horizontal Gene Transfer.</title>
        <authorList>
            <person name="Ward L.M."/>
            <person name="Hemp J."/>
            <person name="Shih P.M."/>
            <person name="Mcglynn S.E."/>
            <person name="Fischer W."/>
        </authorList>
    </citation>
    <scope>NUCLEOTIDE SEQUENCE [LARGE SCALE GENOMIC DNA]</scope>
    <source>
        <strain evidence="7">JP3_7</strain>
    </source>
</reference>
<feature type="domain" description="D-isomer specific 2-hydroxyacid dehydrogenase NAD-binding" evidence="6">
    <location>
        <begin position="105"/>
        <end position="283"/>
    </location>
</feature>
<evidence type="ECO:0008006" key="9">
    <source>
        <dbReference type="Google" id="ProtNLM"/>
    </source>
</evidence>
<dbReference type="SUPFAM" id="SSF52283">
    <property type="entry name" value="Formate/glycerate dehydrogenase catalytic domain-like"/>
    <property type="match status" value="1"/>
</dbReference>
<dbReference type="AlphaFoldDB" id="A0A2M8QBD8"/>
<gene>
    <name evidence="7" type="ORF">CUN48_10320</name>
</gene>
<keyword evidence="3" id="KW-0520">NAD</keyword>
<dbReference type="FunFam" id="3.40.50.720:FF:000203">
    <property type="entry name" value="D-3-phosphoglycerate dehydrogenase (SerA)"/>
    <property type="match status" value="1"/>
</dbReference>
<evidence type="ECO:0000256" key="4">
    <source>
        <dbReference type="RuleBase" id="RU003719"/>
    </source>
</evidence>
<dbReference type="PROSITE" id="PS00671">
    <property type="entry name" value="D_2_HYDROXYACID_DH_3"/>
    <property type="match status" value="1"/>
</dbReference>
<sequence>MPILITEWMPMGVDHLATFDATTYDPQLWRDRARLLAQLVDCTALIVRNQTRVDATLLASAPRLRVVGRLGVGLDNLDLEALRARGITVVTGGNANAIAVAEYTLAAMLTLARRLPAADHRTKGGGWDRAAFGAGFELHGKMLGLIGLGDIGARVARRALAFGMRVIAHDPLITPHHFAAAELGVTLAPLDHLLGESDFISLHVPLLPTTRHLINADRLARMKPTAVLINTSRGEIVDEAALADALRAGRLGGAALDVRAQEPPEQPDPLAEFEKVLLTPHIAGLTTESQARVCQAVAEDVLRALRGEKPLFAVQ</sequence>
<dbReference type="PANTHER" id="PTHR42789">
    <property type="entry name" value="D-ISOMER SPECIFIC 2-HYDROXYACID DEHYDROGENASE FAMILY PROTEIN (AFU_ORTHOLOGUE AFUA_6G10090)"/>
    <property type="match status" value="1"/>
</dbReference>
<dbReference type="InterPro" id="IPR006140">
    <property type="entry name" value="D-isomer_DH_NAD-bd"/>
</dbReference>
<dbReference type="InterPro" id="IPR050857">
    <property type="entry name" value="D-2-hydroxyacid_DH"/>
</dbReference>
<name>A0A2M8QBD8_9CHLR</name>
<dbReference type="EMBL" id="PGTN01000067">
    <property type="protein sequence ID" value="PJF47104.1"/>
    <property type="molecule type" value="Genomic_DNA"/>
</dbReference>
<dbReference type="InterPro" id="IPR036291">
    <property type="entry name" value="NAD(P)-bd_dom_sf"/>
</dbReference>
<feature type="domain" description="D-isomer specific 2-hydroxyacid dehydrogenase catalytic" evidence="5">
    <location>
        <begin position="9"/>
        <end position="314"/>
    </location>
</feature>
<dbReference type="SUPFAM" id="SSF51735">
    <property type="entry name" value="NAD(P)-binding Rossmann-fold domains"/>
    <property type="match status" value="1"/>
</dbReference>
<dbReference type="PROSITE" id="PS00670">
    <property type="entry name" value="D_2_HYDROXYACID_DH_2"/>
    <property type="match status" value="1"/>
</dbReference>
<dbReference type="GO" id="GO:0051287">
    <property type="term" value="F:NAD binding"/>
    <property type="evidence" value="ECO:0007669"/>
    <property type="project" value="InterPro"/>
</dbReference>
<comment type="similarity">
    <text evidence="1 4">Belongs to the D-isomer specific 2-hydroxyacid dehydrogenase family.</text>
</comment>
<dbReference type="PANTHER" id="PTHR42789:SF1">
    <property type="entry name" value="D-ISOMER SPECIFIC 2-HYDROXYACID DEHYDROGENASE FAMILY PROTEIN (AFU_ORTHOLOGUE AFUA_6G10090)"/>
    <property type="match status" value="1"/>
</dbReference>
<accession>A0A2M8QBD8</accession>
<protein>
    <recommendedName>
        <fullName evidence="9">Hydroxyacid dehydrogenase</fullName>
    </recommendedName>
</protein>
<evidence type="ECO:0000313" key="7">
    <source>
        <dbReference type="EMBL" id="PJF47104.1"/>
    </source>
</evidence>
<comment type="caution">
    <text evidence="7">The sequence shown here is derived from an EMBL/GenBank/DDBJ whole genome shotgun (WGS) entry which is preliminary data.</text>
</comment>
<dbReference type="Gene3D" id="3.40.50.720">
    <property type="entry name" value="NAD(P)-binding Rossmann-like Domain"/>
    <property type="match status" value="2"/>
</dbReference>
<proteinExistence type="inferred from homology"/>
<dbReference type="Pfam" id="PF00389">
    <property type="entry name" value="2-Hacid_dh"/>
    <property type="match status" value="1"/>
</dbReference>
<evidence type="ECO:0000256" key="1">
    <source>
        <dbReference type="ARBA" id="ARBA00005854"/>
    </source>
</evidence>
<evidence type="ECO:0000313" key="8">
    <source>
        <dbReference type="Proteomes" id="UP000230790"/>
    </source>
</evidence>